<keyword evidence="2" id="KW-1185">Reference proteome</keyword>
<evidence type="ECO:0000313" key="2">
    <source>
        <dbReference type="Proteomes" id="UP000192342"/>
    </source>
</evidence>
<sequence length="132" mass="14066">MKKIAVLALGVFVLAAAALAWFMTSSSGGISGAAKPDEAAVTLDVEWFIGDGELVLGTNQLRIPLGMNVKLLIDSDAAYTLTIEDYGVHAELLADQVTAVHFHAHTLGSYRILLQGQERPLGELDVFEKGSI</sequence>
<evidence type="ECO:0000313" key="1">
    <source>
        <dbReference type="EMBL" id="ORE85906.1"/>
    </source>
</evidence>
<dbReference type="STRING" id="1317117.ATO7_11453"/>
<proteinExistence type="predicted"/>
<reference evidence="1 2" key="1">
    <citation type="submission" date="2013-04" db="EMBL/GenBank/DDBJ databases">
        <title>Oceanococcus atlanticus 22II-S10r2 Genome Sequencing.</title>
        <authorList>
            <person name="Lai Q."/>
            <person name="Li G."/>
            <person name="Shao Z."/>
        </authorList>
    </citation>
    <scope>NUCLEOTIDE SEQUENCE [LARGE SCALE GENOMIC DNA]</scope>
    <source>
        <strain evidence="1 2">22II-S10r2</strain>
    </source>
</reference>
<comment type="caution">
    <text evidence="1">The sequence shown here is derived from an EMBL/GenBank/DDBJ whole genome shotgun (WGS) entry which is preliminary data.</text>
</comment>
<dbReference type="RefSeq" id="WP_083561939.1">
    <property type="nucleotide sequence ID" value="NZ_AQQV01000003.1"/>
</dbReference>
<dbReference type="AlphaFoldDB" id="A0A1Y1SC32"/>
<organism evidence="1 2">
    <name type="scientific">Oceanococcus atlanticus</name>
    <dbReference type="NCBI Taxonomy" id="1317117"/>
    <lineage>
        <taxon>Bacteria</taxon>
        <taxon>Pseudomonadati</taxon>
        <taxon>Pseudomonadota</taxon>
        <taxon>Gammaproteobacteria</taxon>
        <taxon>Chromatiales</taxon>
        <taxon>Oceanococcaceae</taxon>
        <taxon>Oceanococcus</taxon>
    </lineage>
</organism>
<dbReference type="EMBL" id="AQQV01000003">
    <property type="protein sequence ID" value="ORE85906.1"/>
    <property type="molecule type" value="Genomic_DNA"/>
</dbReference>
<gene>
    <name evidence="1" type="ORF">ATO7_11453</name>
</gene>
<protein>
    <submittedName>
        <fullName evidence="1">Uncharacterized protein</fullName>
    </submittedName>
</protein>
<dbReference type="Proteomes" id="UP000192342">
    <property type="component" value="Unassembled WGS sequence"/>
</dbReference>
<name>A0A1Y1SC32_9GAMM</name>
<accession>A0A1Y1SC32</accession>